<dbReference type="GeneID" id="6997781"/>
<dbReference type="Proteomes" id="UP000001460">
    <property type="component" value="Unassembled WGS sequence"/>
</dbReference>
<proteinExistence type="predicted"/>
<evidence type="ECO:0000313" key="4">
    <source>
        <dbReference type="EMBL" id="EEA08249.1"/>
    </source>
</evidence>
<gene>
    <name evidence="4" type="ORF">CMU_019920</name>
</gene>
<keyword evidence="5" id="KW-1185">Reference proteome</keyword>
<name>B6AJB1_CRYMR</name>
<keyword evidence="2" id="KW-0539">Nucleus</keyword>
<sequence>MKKLFHSSNNMADADVVSRLKVLLPTIGDEINEILKLSKNEATRQKVHSALWSYVAKCTVFQPQDIEKIYSSWKGNIHTPKPTNQCETKPGILNTEHLEEKEFSSVSHESNALV</sequence>
<dbReference type="RefSeq" id="XP_002142598.1">
    <property type="nucleotide sequence ID" value="XM_002142562.1"/>
</dbReference>
<organism evidence="4 5">
    <name type="scientific">Cryptosporidium muris (strain RN66)</name>
    <dbReference type="NCBI Taxonomy" id="441375"/>
    <lineage>
        <taxon>Eukaryota</taxon>
        <taxon>Sar</taxon>
        <taxon>Alveolata</taxon>
        <taxon>Apicomplexa</taxon>
        <taxon>Conoidasida</taxon>
        <taxon>Coccidia</taxon>
        <taxon>Eucoccidiorida</taxon>
        <taxon>Eimeriorina</taxon>
        <taxon>Cryptosporidiidae</taxon>
        <taxon>Cryptosporidium</taxon>
    </lineage>
</organism>
<evidence type="ECO:0000256" key="1">
    <source>
        <dbReference type="ARBA" id="ARBA00004123"/>
    </source>
</evidence>
<dbReference type="AlphaFoldDB" id="B6AJB1"/>
<evidence type="ECO:0000313" key="5">
    <source>
        <dbReference type="Proteomes" id="UP000001460"/>
    </source>
</evidence>
<dbReference type="SMART" id="SM01176">
    <property type="entry name" value="DUF4208"/>
    <property type="match status" value="1"/>
</dbReference>
<reference evidence="4" key="1">
    <citation type="submission" date="2008-06" db="EMBL/GenBank/DDBJ databases">
        <authorList>
            <person name="Lorenzi H."/>
            <person name="Inman J."/>
            <person name="Miller J."/>
            <person name="Schobel S."/>
            <person name="Amedeo P."/>
            <person name="Caler E.V."/>
            <person name="da Silva J."/>
        </authorList>
    </citation>
    <scope>NUCLEOTIDE SEQUENCE [LARGE SCALE GENOMIC DNA]</scope>
    <source>
        <strain evidence="4">RN66</strain>
    </source>
</reference>
<feature type="domain" description="Chromodomain-helicase-DNA-binding protein 1-like C-terminal" evidence="3">
    <location>
        <begin position="1"/>
        <end position="73"/>
    </location>
</feature>
<dbReference type="Pfam" id="PF13907">
    <property type="entry name" value="CHD1-like_C"/>
    <property type="match status" value="1"/>
</dbReference>
<accession>B6AJB1</accession>
<comment type="subcellular location">
    <subcellularLocation>
        <location evidence="1">Nucleus</location>
    </subcellularLocation>
</comment>
<dbReference type="VEuPathDB" id="CryptoDB:CMU_019920"/>
<protein>
    <recommendedName>
        <fullName evidence="3">Chromodomain-helicase-DNA-binding protein 1-like C-terminal domain-containing protein</fullName>
    </recommendedName>
</protein>
<evidence type="ECO:0000259" key="3">
    <source>
        <dbReference type="SMART" id="SM01176"/>
    </source>
</evidence>
<evidence type="ECO:0000256" key="2">
    <source>
        <dbReference type="ARBA" id="ARBA00023242"/>
    </source>
</evidence>
<dbReference type="InterPro" id="IPR025260">
    <property type="entry name" value="CHD1-like_C"/>
</dbReference>
<dbReference type="GO" id="GO:0005634">
    <property type="term" value="C:nucleus"/>
    <property type="evidence" value="ECO:0007669"/>
    <property type="project" value="UniProtKB-SubCell"/>
</dbReference>
<dbReference type="EMBL" id="DS989738">
    <property type="protein sequence ID" value="EEA08249.1"/>
    <property type="molecule type" value="Genomic_DNA"/>
</dbReference>